<dbReference type="EMBL" id="JANBPY010002485">
    <property type="protein sequence ID" value="KAJ1954799.1"/>
    <property type="molecule type" value="Genomic_DNA"/>
</dbReference>
<dbReference type="Pfam" id="PF06017">
    <property type="entry name" value="Myosin_TH1"/>
    <property type="match status" value="1"/>
</dbReference>
<dbReference type="PROSITE" id="PS50002">
    <property type="entry name" value="SH3"/>
    <property type="match status" value="1"/>
</dbReference>
<evidence type="ECO:0000313" key="9">
    <source>
        <dbReference type="EMBL" id="KAJ1954799.1"/>
    </source>
</evidence>
<dbReference type="PRINTS" id="PR01217">
    <property type="entry name" value="PRICHEXTENSN"/>
</dbReference>
<proteinExistence type="predicted"/>
<evidence type="ECO:0000256" key="6">
    <source>
        <dbReference type="SAM" id="MobiDB-lite"/>
    </source>
</evidence>
<keyword evidence="10" id="KW-1185">Reference proteome</keyword>
<feature type="region of interest" description="Disordered" evidence="6">
    <location>
        <begin position="369"/>
        <end position="542"/>
    </location>
</feature>
<feature type="compositionally biased region" description="Low complexity" evidence="6">
    <location>
        <begin position="454"/>
        <end position="470"/>
    </location>
</feature>
<evidence type="ECO:0000259" key="8">
    <source>
        <dbReference type="PROSITE" id="PS51757"/>
    </source>
</evidence>
<feature type="non-terminal residue" evidence="9">
    <location>
        <position position="1"/>
    </location>
</feature>
<dbReference type="PANTHER" id="PTHR14167:SF81">
    <property type="entry name" value="ENDOPHILIN-A"/>
    <property type="match status" value="1"/>
</dbReference>
<accession>A0A9W8AQI5</accession>
<dbReference type="PANTHER" id="PTHR14167">
    <property type="entry name" value="SH3 DOMAIN-CONTAINING"/>
    <property type="match status" value="1"/>
</dbReference>
<dbReference type="InterPro" id="IPR050384">
    <property type="entry name" value="Endophilin_SH3RF"/>
</dbReference>
<feature type="compositionally biased region" description="Polar residues" evidence="6">
    <location>
        <begin position="484"/>
        <end position="497"/>
    </location>
</feature>
<keyword evidence="3" id="KW-0175">Coiled coil</keyword>
<dbReference type="GO" id="GO:0003774">
    <property type="term" value="F:cytoskeletal motor activity"/>
    <property type="evidence" value="ECO:0007669"/>
    <property type="project" value="InterPro"/>
</dbReference>
<dbReference type="InterPro" id="IPR036028">
    <property type="entry name" value="SH3-like_dom_sf"/>
</dbReference>
<name>A0A9W8AQI5_9FUNG</name>
<evidence type="ECO:0000259" key="7">
    <source>
        <dbReference type="PROSITE" id="PS50002"/>
    </source>
</evidence>
<comment type="caution">
    <text evidence="9">The sequence shown here is derived from an EMBL/GenBank/DDBJ whole genome shotgun (WGS) entry which is preliminary data.</text>
</comment>
<keyword evidence="4" id="KW-0472">Membrane</keyword>
<dbReference type="Gene3D" id="2.30.30.40">
    <property type="entry name" value="SH3 Domains"/>
    <property type="match status" value="1"/>
</dbReference>
<dbReference type="PROSITE" id="PS51757">
    <property type="entry name" value="TH1"/>
    <property type="match status" value="1"/>
</dbReference>
<feature type="compositionally biased region" description="Pro residues" evidence="6">
    <location>
        <begin position="373"/>
        <end position="392"/>
    </location>
</feature>
<evidence type="ECO:0000256" key="1">
    <source>
        <dbReference type="ARBA" id="ARBA00004170"/>
    </source>
</evidence>
<dbReference type="GO" id="GO:0016459">
    <property type="term" value="C:myosin complex"/>
    <property type="evidence" value="ECO:0007669"/>
    <property type="project" value="InterPro"/>
</dbReference>
<evidence type="ECO:0000256" key="3">
    <source>
        <dbReference type="ARBA" id="ARBA00023054"/>
    </source>
</evidence>
<feature type="compositionally biased region" description="Pro residues" evidence="6">
    <location>
        <begin position="296"/>
        <end position="311"/>
    </location>
</feature>
<reference evidence="9" key="1">
    <citation type="submission" date="2022-07" db="EMBL/GenBank/DDBJ databases">
        <title>Phylogenomic reconstructions and comparative analyses of Kickxellomycotina fungi.</title>
        <authorList>
            <person name="Reynolds N.K."/>
            <person name="Stajich J.E."/>
            <person name="Barry K."/>
            <person name="Grigoriev I.V."/>
            <person name="Crous P."/>
            <person name="Smith M.E."/>
        </authorList>
    </citation>
    <scope>NUCLEOTIDE SEQUENCE</scope>
    <source>
        <strain evidence="9">RSA 1196</strain>
    </source>
</reference>
<keyword evidence="2 5" id="KW-0728">SH3 domain</keyword>
<evidence type="ECO:0000256" key="5">
    <source>
        <dbReference type="PROSITE-ProRule" id="PRU00192"/>
    </source>
</evidence>
<dbReference type="AlphaFoldDB" id="A0A9W8AQI5"/>
<dbReference type="CDD" id="cd11856">
    <property type="entry name" value="SH3_p47phox_like"/>
    <property type="match status" value="1"/>
</dbReference>
<evidence type="ECO:0000313" key="10">
    <source>
        <dbReference type="Proteomes" id="UP001150925"/>
    </source>
</evidence>
<evidence type="ECO:0000256" key="4">
    <source>
        <dbReference type="ARBA" id="ARBA00023136"/>
    </source>
</evidence>
<feature type="compositionally biased region" description="Pro residues" evidence="6">
    <location>
        <begin position="523"/>
        <end position="542"/>
    </location>
</feature>
<dbReference type="OrthoDB" id="6108017at2759"/>
<dbReference type="SUPFAM" id="SSF50044">
    <property type="entry name" value="SH3-domain"/>
    <property type="match status" value="1"/>
</dbReference>
<feature type="domain" description="SH3" evidence="7">
    <location>
        <begin position="311"/>
        <end position="371"/>
    </location>
</feature>
<dbReference type="Pfam" id="PF00018">
    <property type="entry name" value="SH3_1"/>
    <property type="match status" value="1"/>
</dbReference>
<feature type="domain" description="TH1" evidence="8">
    <location>
        <begin position="15"/>
        <end position="214"/>
    </location>
</feature>
<organism evidence="9 10">
    <name type="scientific">Dispira parvispora</name>
    <dbReference type="NCBI Taxonomy" id="1520584"/>
    <lineage>
        <taxon>Eukaryota</taxon>
        <taxon>Fungi</taxon>
        <taxon>Fungi incertae sedis</taxon>
        <taxon>Zoopagomycota</taxon>
        <taxon>Kickxellomycotina</taxon>
        <taxon>Dimargaritomycetes</taxon>
        <taxon>Dimargaritales</taxon>
        <taxon>Dimargaritaceae</taxon>
        <taxon>Dispira</taxon>
    </lineage>
</organism>
<protein>
    <submittedName>
        <fullName evidence="9">Class II myosin</fullName>
    </submittedName>
</protein>
<gene>
    <name evidence="9" type="primary">MYO1_3</name>
    <name evidence="9" type="ORF">IWQ62_005669</name>
</gene>
<dbReference type="SMART" id="SM00326">
    <property type="entry name" value="SH3"/>
    <property type="match status" value="1"/>
</dbReference>
<sequence length="542" mass="57107">LRDQGHDILAARKERRRFSLASMRRFFGDYLAVSTSSQGLGYQVRAACGASSSESVLFSSRCQVLVPRPLRSSKPGPRMIVITTGAVYITMATIERRLLSIRLERKIALSSLRGLSTSTLQDDWVVLHVTPGPGSGATKDENLDVLVSCPFKTELITHLLSQTRGTVTLNVQPQINYTKKGTKTQTVKFVKNEALGPHDTYKSHVAQVGTGEPANSVSRPPCRAVSKPRPAKPRPVRAPKATKAPRPAPATRPLPSSGDSGMPADSGGMASSVADLASTIRARTSMIATAAGSSAPAPPPPPPPPAPPAAPTSPTYKALYDFTAVIDGGLNLTINELYEVIEQHDNGWWLGRSKDGTEGWVPSNYLEKVETAPAPPPPPPPPARSTPTPTPAAKPVTPARREPSIQPKPATPARQEPKPPSKPARPNPTSTATNRPAVPTRPGANASRFTNGNATADGDGSHSSSHTGTSEADDEGPAPAARRNVSQMIAALNSTPGFNPMGQRPGSVAGKTSSDAPRVPAKPSIPPKPASFKPPVPSRPTR</sequence>
<dbReference type="Proteomes" id="UP001150925">
    <property type="component" value="Unassembled WGS sequence"/>
</dbReference>
<dbReference type="InterPro" id="IPR010926">
    <property type="entry name" value="Myosin_TH1"/>
</dbReference>
<feature type="region of interest" description="Disordered" evidence="6">
    <location>
        <begin position="210"/>
        <end position="272"/>
    </location>
</feature>
<dbReference type="InterPro" id="IPR001452">
    <property type="entry name" value="SH3_domain"/>
</dbReference>
<evidence type="ECO:0000256" key="2">
    <source>
        <dbReference type="ARBA" id="ARBA00022443"/>
    </source>
</evidence>
<comment type="subcellular location">
    <subcellularLocation>
        <location evidence="1">Membrane</location>
        <topology evidence="1">Peripheral membrane protein</topology>
    </subcellularLocation>
</comment>
<feature type="region of interest" description="Disordered" evidence="6">
    <location>
        <begin position="290"/>
        <end position="313"/>
    </location>
</feature>